<dbReference type="AlphaFoldDB" id="A0A1E2URP3"/>
<dbReference type="GO" id="GO:0005886">
    <property type="term" value="C:plasma membrane"/>
    <property type="evidence" value="ECO:0007669"/>
    <property type="project" value="UniProtKB-SubCell"/>
</dbReference>
<dbReference type="GO" id="GO:0051301">
    <property type="term" value="P:cell division"/>
    <property type="evidence" value="ECO:0007669"/>
    <property type="project" value="UniProtKB-UniRule"/>
</dbReference>
<feature type="transmembrane region" description="Helical" evidence="10">
    <location>
        <begin position="128"/>
        <end position="151"/>
    </location>
</feature>
<keyword evidence="6 10" id="KW-0812">Transmembrane</keyword>
<comment type="similarity">
    <text evidence="2 10">Belongs to the ExbB/TolQ family.</text>
</comment>
<dbReference type="EMBL" id="LVJZ01000003">
    <property type="protein sequence ID" value="ODB97427.1"/>
    <property type="molecule type" value="Genomic_DNA"/>
</dbReference>
<evidence type="ECO:0000256" key="10">
    <source>
        <dbReference type="HAMAP-Rule" id="MF_02202"/>
    </source>
</evidence>
<dbReference type="GO" id="GO:0017038">
    <property type="term" value="P:protein import"/>
    <property type="evidence" value="ECO:0007669"/>
    <property type="project" value="TreeGrafter"/>
</dbReference>
<dbReference type="STRING" id="1818881.A3196_12050"/>
<evidence type="ECO:0000256" key="2">
    <source>
        <dbReference type="ARBA" id="ARBA00010442"/>
    </source>
</evidence>
<evidence type="ECO:0000256" key="5">
    <source>
        <dbReference type="ARBA" id="ARBA00022618"/>
    </source>
</evidence>
<dbReference type="PANTHER" id="PTHR30625:SF3">
    <property type="entry name" value="TOL-PAL SYSTEM PROTEIN TOLQ"/>
    <property type="match status" value="1"/>
</dbReference>
<evidence type="ECO:0000259" key="11">
    <source>
        <dbReference type="Pfam" id="PF01618"/>
    </source>
</evidence>
<keyword evidence="7 10" id="KW-1133">Transmembrane helix</keyword>
<keyword evidence="8 10" id="KW-0472">Membrane</keyword>
<keyword evidence="5 10" id="KW-0132">Cell division</keyword>
<dbReference type="Pfam" id="PF01618">
    <property type="entry name" value="MotA_ExbB"/>
    <property type="match status" value="1"/>
</dbReference>
<evidence type="ECO:0000313" key="13">
    <source>
        <dbReference type="Proteomes" id="UP000094849"/>
    </source>
</evidence>
<evidence type="ECO:0000256" key="4">
    <source>
        <dbReference type="ARBA" id="ARBA00022519"/>
    </source>
</evidence>
<keyword evidence="13" id="KW-1185">Reference proteome</keyword>
<comment type="function">
    <text evidence="10">Part of the Tol-Pal system, which plays a role in outer membrane invagination during cell division and is important for maintaining outer membrane integrity.</text>
</comment>
<evidence type="ECO:0000256" key="1">
    <source>
        <dbReference type="ARBA" id="ARBA00004651"/>
    </source>
</evidence>
<dbReference type="PANTHER" id="PTHR30625">
    <property type="entry name" value="PROTEIN TOLQ"/>
    <property type="match status" value="1"/>
</dbReference>
<feature type="transmembrane region" description="Helical" evidence="10">
    <location>
        <begin position="171"/>
        <end position="193"/>
    </location>
</feature>
<dbReference type="HAMAP" id="MF_02202">
    <property type="entry name" value="TolQ"/>
    <property type="match status" value="1"/>
</dbReference>
<organism evidence="12 13">
    <name type="scientific">Candidatus Thiodiazotropha endoloripes</name>
    <dbReference type="NCBI Taxonomy" id="1818881"/>
    <lineage>
        <taxon>Bacteria</taxon>
        <taxon>Pseudomonadati</taxon>
        <taxon>Pseudomonadota</taxon>
        <taxon>Gammaproteobacteria</taxon>
        <taxon>Chromatiales</taxon>
        <taxon>Sedimenticolaceae</taxon>
        <taxon>Candidatus Thiodiazotropha</taxon>
    </lineage>
</organism>
<gene>
    <name evidence="10" type="primary">tolQ</name>
    <name evidence="12" type="ORF">A3196_12050</name>
</gene>
<dbReference type="NCBIfam" id="TIGR02796">
    <property type="entry name" value="tolQ"/>
    <property type="match status" value="1"/>
</dbReference>
<evidence type="ECO:0000256" key="6">
    <source>
        <dbReference type="ARBA" id="ARBA00022692"/>
    </source>
</evidence>
<comment type="caution">
    <text evidence="12">The sequence shown here is derived from an EMBL/GenBank/DDBJ whole genome shotgun (WGS) entry which is preliminary data.</text>
</comment>
<feature type="transmembrane region" description="Helical" evidence="10">
    <location>
        <begin position="20"/>
        <end position="37"/>
    </location>
</feature>
<dbReference type="OrthoDB" id="9805133at2"/>
<dbReference type="GO" id="GO:0043213">
    <property type="term" value="P:bacteriocin transport"/>
    <property type="evidence" value="ECO:0007669"/>
    <property type="project" value="InterPro"/>
</dbReference>
<evidence type="ECO:0000256" key="9">
    <source>
        <dbReference type="ARBA" id="ARBA00023306"/>
    </source>
</evidence>
<feature type="domain" description="MotA/TolQ/ExbB proton channel" evidence="11">
    <location>
        <begin position="78"/>
        <end position="208"/>
    </location>
</feature>
<keyword evidence="3 10" id="KW-1003">Cell membrane</keyword>
<dbReference type="InterPro" id="IPR050790">
    <property type="entry name" value="ExbB/TolQ_transport"/>
</dbReference>
<dbReference type="Proteomes" id="UP000094849">
    <property type="component" value="Unassembled WGS sequence"/>
</dbReference>
<comment type="subunit">
    <text evidence="10">The Tol-Pal system is composed of five core proteins: the inner membrane proteins TolA, TolQ and TolR, the periplasmic protein TolB and the outer membrane protein Pal. They form a network linking the inner and outer membranes and the peptidoglycan layer.</text>
</comment>
<sequence>MSTDLSITHLILNASPVVQFVIALLVFASLSSWSMIFDRMRVLKSAMKDADEFESRFWSGGDLAELYRQLERETDDESGMASVFRAGFREFARLRTKGHKDPMAMVQGAQRSMRVSLNREVDRLESHLSTLATIGSTSPYVGLFGTVWGIMNSFTALGNVKQATLALVAPGIAEALIATAIGLFAAIPAVIAYNRYSNDVERLNNRYDDFVEEFATILQRQAVS</sequence>
<keyword evidence="9 10" id="KW-0131">Cell cycle</keyword>
<accession>A0A1E2URP3</accession>
<proteinExistence type="inferred from homology"/>
<evidence type="ECO:0000256" key="7">
    <source>
        <dbReference type="ARBA" id="ARBA00022989"/>
    </source>
</evidence>
<comment type="subcellular location">
    <subcellularLocation>
        <location evidence="10">Cell inner membrane</location>
        <topology evidence="10">Multi-pass membrane protein</topology>
    </subcellularLocation>
    <subcellularLocation>
        <location evidence="1">Cell membrane</location>
        <topology evidence="1">Multi-pass membrane protein</topology>
    </subcellularLocation>
</comment>
<name>A0A1E2URP3_9GAMM</name>
<protein>
    <recommendedName>
        <fullName evidence="10">Tol-Pal system protein TolQ</fullName>
    </recommendedName>
</protein>
<dbReference type="InterPro" id="IPR014163">
    <property type="entry name" value="Tol-Pal_TolQ"/>
</dbReference>
<dbReference type="InterPro" id="IPR002898">
    <property type="entry name" value="MotA_ExbB_proton_chnl"/>
</dbReference>
<dbReference type="RefSeq" id="WP_069005197.1">
    <property type="nucleotide sequence ID" value="NZ_LVJW01000003.1"/>
</dbReference>
<evidence type="ECO:0000313" key="12">
    <source>
        <dbReference type="EMBL" id="ODB97427.1"/>
    </source>
</evidence>
<evidence type="ECO:0000256" key="8">
    <source>
        <dbReference type="ARBA" id="ARBA00023136"/>
    </source>
</evidence>
<reference evidence="12 13" key="1">
    <citation type="submission" date="2016-03" db="EMBL/GenBank/DDBJ databases">
        <title>Chemosynthetic sulphur-oxidizing symbionts of marine invertebrate animals are capable of nitrogen fixation.</title>
        <authorList>
            <person name="Petersen J.M."/>
            <person name="Kemper A."/>
            <person name="Gruber-Vodicka H."/>
            <person name="Cardini U."/>
            <person name="Geest Mvander."/>
            <person name="Kleiner M."/>
            <person name="Bulgheresi S."/>
            <person name="Fussmann M."/>
            <person name="Herbold C."/>
            <person name="Seah B.K.B."/>
            <person name="Antony C.Paul."/>
            <person name="Liu D."/>
            <person name="Belitz A."/>
            <person name="Weber M."/>
        </authorList>
    </citation>
    <scope>NUCLEOTIDE SEQUENCE [LARGE SCALE GENOMIC DNA]</scope>
    <source>
        <strain evidence="12">G_D</strain>
    </source>
</reference>
<keyword evidence="4 10" id="KW-0997">Cell inner membrane</keyword>
<evidence type="ECO:0000256" key="3">
    <source>
        <dbReference type="ARBA" id="ARBA00022475"/>
    </source>
</evidence>